<evidence type="ECO:0000313" key="11">
    <source>
        <dbReference type="Proteomes" id="UP000051888"/>
    </source>
</evidence>
<dbReference type="RefSeq" id="WP_055741401.1">
    <property type="nucleotide sequence ID" value="NZ_JAAIWL010000022.1"/>
</dbReference>
<organism evidence="10 11">
    <name type="scientific">Heyndrickxia shackletonii</name>
    <dbReference type="NCBI Taxonomy" id="157838"/>
    <lineage>
        <taxon>Bacteria</taxon>
        <taxon>Bacillati</taxon>
        <taxon>Bacillota</taxon>
        <taxon>Bacilli</taxon>
        <taxon>Bacillales</taxon>
        <taxon>Bacillaceae</taxon>
        <taxon>Heyndrickxia</taxon>
    </lineage>
</organism>
<evidence type="ECO:0000256" key="2">
    <source>
        <dbReference type="ARBA" id="ARBA00022448"/>
    </source>
</evidence>
<evidence type="ECO:0000256" key="7">
    <source>
        <dbReference type="ARBA" id="ARBA00023310"/>
    </source>
</evidence>
<accession>A0A0Q3WSA9</accession>
<evidence type="ECO:0000256" key="5">
    <source>
        <dbReference type="ARBA" id="ARBA00023136"/>
    </source>
</evidence>
<dbReference type="STRING" id="157838.AN964_19015"/>
<dbReference type="NCBIfam" id="NF004403">
    <property type="entry name" value="PRK05758.2-4"/>
    <property type="match status" value="1"/>
</dbReference>
<keyword evidence="6 8" id="KW-0139">CF(1)</keyword>
<comment type="subcellular location">
    <subcellularLocation>
        <location evidence="8">Cell membrane</location>
        <topology evidence="8">Peripheral membrane protein</topology>
    </subcellularLocation>
    <subcellularLocation>
        <location evidence="1">Membrane</location>
    </subcellularLocation>
</comment>
<dbReference type="PRINTS" id="PR00125">
    <property type="entry name" value="ATPASEDELTA"/>
</dbReference>
<dbReference type="GO" id="GO:0005886">
    <property type="term" value="C:plasma membrane"/>
    <property type="evidence" value="ECO:0007669"/>
    <property type="project" value="UniProtKB-SubCell"/>
</dbReference>
<evidence type="ECO:0000256" key="3">
    <source>
        <dbReference type="ARBA" id="ARBA00022781"/>
    </source>
</evidence>
<dbReference type="OrthoDB" id="9802471at2"/>
<dbReference type="NCBIfam" id="TIGR01145">
    <property type="entry name" value="ATP_synt_delta"/>
    <property type="match status" value="1"/>
</dbReference>
<evidence type="ECO:0000256" key="9">
    <source>
        <dbReference type="SAM" id="Coils"/>
    </source>
</evidence>
<dbReference type="InterPro" id="IPR026015">
    <property type="entry name" value="ATP_synth_OSCP/delta_N_sf"/>
</dbReference>
<keyword evidence="3 8" id="KW-0375">Hydrogen ion transport</keyword>
<dbReference type="SUPFAM" id="SSF47928">
    <property type="entry name" value="N-terminal domain of the delta subunit of the F1F0-ATP synthase"/>
    <property type="match status" value="1"/>
</dbReference>
<dbReference type="GO" id="GO:0046933">
    <property type="term" value="F:proton-transporting ATP synthase activity, rotational mechanism"/>
    <property type="evidence" value="ECO:0007669"/>
    <property type="project" value="UniProtKB-UniRule"/>
</dbReference>
<keyword evidence="4 8" id="KW-0406">Ion transport</keyword>
<evidence type="ECO:0000256" key="4">
    <source>
        <dbReference type="ARBA" id="ARBA00023065"/>
    </source>
</evidence>
<dbReference type="InterPro" id="IPR020781">
    <property type="entry name" value="ATPase_OSCP/d_CS"/>
</dbReference>
<gene>
    <name evidence="8" type="primary">atpH</name>
    <name evidence="10" type="ORF">AN964_19015</name>
</gene>
<comment type="similarity">
    <text evidence="8">Belongs to the ATPase delta chain family.</text>
</comment>
<keyword evidence="8" id="KW-1003">Cell membrane</keyword>
<evidence type="ECO:0000256" key="8">
    <source>
        <dbReference type="HAMAP-Rule" id="MF_01416"/>
    </source>
</evidence>
<keyword evidence="5 8" id="KW-0472">Membrane</keyword>
<feature type="coiled-coil region" evidence="9">
    <location>
        <begin position="8"/>
        <end position="35"/>
    </location>
</feature>
<dbReference type="PATRIC" id="fig|157838.3.peg.4203"/>
<evidence type="ECO:0000256" key="1">
    <source>
        <dbReference type="ARBA" id="ARBA00004370"/>
    </source>
</evidence>
<comment type="caution">
    <text evidence="10">The sequence shown here is derived from an EMBL/GenBank/DDBJ whole genome shotgun (WGS) entry which is preliminary data.</text>
</comment>
<dbReference type="InterPro" id="IPR000711">
    <property type="entry name" value="ATPase_OSCP/dsu"/>
</dbReference>
<dbReference type="EMBL" id="LJJC01000006">
    <property type="protein sequence ID" value="KQL51101.1"/>
    <property type="molecule type" value="Genomic_DNA"/>
</dbReference>
<keyword evidence="7 8" id="KW-0066">ATP synthesis</keyword>
<dbReference type="Pfam" id="PF00213">
    <property type="entry name" value="OSCP"/>
    <property type="match status" value="1"/>
</dbReference>
<dbReference type="GO" id="GO:0045259">
    <property type="term" value="C:proton-transporting ATP synthase complex"/>
    <property type="evidence" value="ECO:0007669"/>
    <property type="project" value="UniProtKB-KW"/>
</dbReference>
<sequence>MSAVAKRYALALFQLAKENNQLEQYESELREVKKALADNADFKNLLKLPKLPSEKKKEILTQVFSKTSTYVLNTLMLLCDAHREEEMEAVAESFIELVNNERGIAEAVVYSTRPLSASESEAISSVFAKKVGKTSLNIENIIDSNILGGVKVRIGNRIFDGSLQGKLDRLKRELIS</sequence>
<dbReference type="Gene3D" id="1.10.520.20">
    <property type="entry name" value="N-terminal domain of the delta subunit of the F1F0-ATP synthase"/>
    <property type="match status" value="1"/>
</dbReference>
<evidence type="ECO:0000313" key="10">
    <source>
        <dbReference type="EMBL" id="KQL51101.1"/>
    </source>
</evidence>
<dbReference type="PANTHER" id="PTHR11910">
    <property type="entry name" value="ATP SYNTHASE DELTA CHAIN"/>
    <property type="match status" value="1"/>
</dbReference>
<dbReference type="Proteomes" id="UP000051888">
    <property type="component" value="Unassembled WGS sequence"/>
</dbReference>
<reference evidence="10 11" key="1">
    <citation type="submission" date="2015-09" db="EMBL/GenBank/DDBJ databases">
        <title>Genome sequencing project for genomic taxonomy and phylogenomics of Bacillus-like bacteria.</title>
        <authorList>
            <person name="Liu B."/>
            <person name="Wang J."/>
            <person name="Zhu Y."/>
            <person name="Liu G."/>
            <person name="Chen Q."/>
            <person name="Chen Z."/>
            <person name="Lan J."/>
            <person name="Che J."/>
            <person name="Ge C."/>
            <person name="Shi H."/>
            <person name="Pan Z."/>
            <person name="Liu X."/>
        </authorList>
    </citation>
    <scope>NUCLEOTIDE SEQUENCE [LARGE SCALE GENOMIC DNA]</scope>
    <source>
        <strain evidence="10 11">LMG 18435</strain>
    </source>
</reference>
<keyword evidence="11" id="KW-1185">Reference proteome</keyword>
<keyword evidence="2 8" id="KW-0813">Transport</keyword>
<protein>
    <recommendedName>
        <fullName evidence="8">ATP synthase subunit delta</fullName>
    </recommendedName>
    <alternativeName>
        <fullName evidence="8">ATP synthase F(1) sector subunit delta</fullName>
    </alternativeName>
    <alternativeName>
        <fullName evidence="8">F-type ATPase subunit delta</fullName>
        <shortName evidence="8">F-ATPase subunit delta</shortName>
    </alternativeName>
</protein>
<dbReference type="HAMAP" id="MF_01416">
    <property type="entry name" value="ATP_synth_delta_bact"/>
    <property type="match status" value="1"/>
</dbReference>
<comment type="function">
    <text evidence="8">F(1)F(0) ATP synthase produces ATP from ADP in the presence of a proton or sodium gradient. F-type ATPases consist of two structural domains, F(1) containing the extramembraneous catalytic core and F(0) containing the membrane proton channel, linked together by a central stalk and a peripheral stalk. During catalysis, ATP synthesis in the catalytic domain of F(1) is coupled via a rotary mechanism of the central stalk subunits to proton translocation.</text>
</comment>
<comment type="function">
    <text evidence="8">This protein is part of the stalk that links CF(0) to CF(1). It either transmits conformational changes from CF(0) to CF(1) or is implicated in proton conduction.</text>
</comment>
<keyword evidence="9" id="KW-0175">Coiled coil</keyword>
<dbReference type="PROSITE" id="PS00389">
    <property type="entry name" value="ATPASE_DELTA"/>
    <property type="match status" value="1"/>
</dbReference>
<evidence type="ECO:0000256" key="6">
    <source>
        <dbReference type="ARBA" id="ARBA00023196"/>
    </source>
</evidence>
<dbReference type="AlphaFoldDB" id="A0A0Q3WSA9"/>
<proteinExistence type="inferred from homology"/>
<name>A0A0Q3WSA9_9BACI</name>